<dbReference type="AlphaFoldDB" id="A0AAE5H1N6"/>
<dbReference type="Pfam" id="PF07963">
    <property type="entry name" value="N_methyl"/>
    <property type="match status" value="1"/>
</dbReference>
<sequence>MNQLSLGKSNELLKKKSKGFTLVELIIVIAIIAILAAIAIPKFGTVRTNANTKTDIATAKTIATAVASGIANGDIKLPTAATDYALTAVGETGGVLDVTTKVDGTTVPKAHPTETFKVNLKSDGTITVSYSTTTGALFPQQ</sequence>
<feature type="transmembrane region" description="Helical" evidence="1">
    <location>
        <begin position="20"/>
        <end position="40"/>
    </location>
</feature>
<evidence type="ECO:0000313" key="3">
    <source>
        <dbReference type="Proteomes" id="UP000822184"/>
    </source>
</evidence>
<evidence type="ECO:0000256" key="1">
    <source>
        <dbReference type="SAM" id="Phobius"/>
    </source>
</evidence>
<organism evidence="2 3">
    <name type="scientific">Clostridium beijerinckii</name>
    <name type="common">Clostridium MP</name>
    <dbReference type="NCBI Taxonomy" id="1520"/>
    <lineage>
        <taxon>Bacteria</taxon>
        <taxon>Bacillati</taxon>
        <taxon>Bacillota</taxon>
        <taxon>Clostridia</taxon>
        <taxon>Eubacteriales</taxon>
        <taxon>Clostridiaceae</taxon>
        <taxon>Clostridium</taxon>
    </lineage>
</organism>
<dbReference type="NCBIfam" id="TIGR02532">
    <property type="entry name" value="IV_pilin_GFxxxE"/>
    <property type="match status" value="1"/>
</dbReference>
<dbReference type="InterPro" id="IPR012902">
    <property type="entry name" value="N_methyl_site"/>
</dbReference>
<dbReference type="SUPFAM" id="SSF54523">
    <property type="entry name" value="Pili subunits"/>
    <property type="match status" value="1"/>
</dbReference>
<accession>A0AAE5H1N6</accession>
<comment type="caution">
    <text evidence="2">The sequence shown here is derived from an EMBL/GenBank/DDBJ whole genome shotgun (WGS) entry which is preliminary data.</text>
</comment>
<evidence type="ECO:0000313" key="2">
    <source>
        <dbReference type="EMBL" id="NSB13052.1"/>
    </source>
</evidence>
<keyword evidence="1" id="KW-1133">Transmembrane helix</keyword>
<dbReference type="EMBL" id="JABTDW010000001">
    <property type="protein sequence ID" value="NSB13052.1"/>
    <property type="molecule type" value="Genomic_DNA"/>
</dbReference>
<keyword evidence="1" id="KW-0472">Membrane</keyword>
<dbReference type="Proteomes" id="UP000822184">
    <property type="component" value="Unassembled WGS sequence"/>
</dbReference>
<reference evidence="2" key="1">
    <citation type="submission" date="2020-06" db="EMBL/GenBank/DDBJ databases">
        <title>Genomic insights into acetone-butanol-ethanol (ABE) fermentation by sequencing solventogenic clostridia strains.</title>
        <authorList>
            <person name="Brown S."/>
        </authorList>
    </citation>
    <scope>NUCLEOTIDE SEQUENCE</scope>
    <source>
        <strain evidence="2">DJ123</strain>
    </source>
</reference>
<keyword evidence="1" id="KW-0812">Transmembrane</keyword>
<dbReference type="InterPro" id="IPR045584">
    <property type="entry name" value="Pilin-like"/>
</dbReference>
<dbReference type="PROSITE" id="PS00409">
    <property type="entry name" value="PROKAR_NTER_METHYL"/>
    <property type="match status" value="1"/>
</dbReference>
<proteinExistence type="predicted"/>
<protein>
    <submittedName>
        <fullName evidence="2">Type IV pilus assembly protein PilA</fullName>
    </submittedName>
</protein>
<dbReference type="RefSeq" id="WP_077856295.1">
    <property type="nucleotide sequence ID" value="NZ_JABTDW010000001.1"/>
</dbReference>
<gene>
    <name evidence="2" type="ORF">BCD95_001311</name>
</gene>
<name>A0AAE5H1N6_CLOBE</name>
<dbReference type="PANTHER" id="PTHR30093">
    <property type="entry name" value="GENERAL SECRETION PATHWAY PROTEIN G"/>
    <property type="match status" value="1"/>
</dbReference>
<dbReference type="Gene3D" id="3.30.700.10">
    <property type="entry name" value="Glycoprotein, Type 4 Pilin"/>
    <property type="match status" value="1"/>
</dbReference>